<gene>
    <name evidence="1" type="ORF">SPARVUS_LOCUS8063472</name>
</gene>
<evidence type="ECO:0000313" key="2">
    <source>
        <dbReference type="Proteomes" id="UP001162483"/>
    </source>
</evidence>
<protein>
    <submittedName>
        <fullName evidence="1">Uncharacterized protein</fullName>
    </submittedName>
</protein>
<dbReference type="Proteomes" id="UP001162483">
    <property type="component" value="Unassembled WGS sequence"/>
</dbReference>
<comment type="caution">
    <text evidence="1">The sequence shown here is derived from an EMBL/GenBank/DDBJ whole genome shotgun (WGS) entry which is preliminary data.</text>
</comment>
<sequence length="36" mass="4003">MPHINDNQCSLTVPVSAAYQCLYQCHVSVLPFSAHQ</sequence>
<keyword evidence="2" id="KW-1185">Reference proteome</keyword>
<reference evidence="1" key="1">
    <citation type="submission" date="2023-05" db="EMBL/GenBank/DDBJ databases">
        <authorList>
            <person name="Stuckert A."/>
        </authorList>
    </citation>
    <scope>NUCLEOTIDE SEQUENCE</scope>
</reference>
<name>A0ABN9DQV7_9NEOB</name>
<proteinExistence type="predicted"/>
<dbReference type="EMBL" id="CATNWA010014699">
    <property type="protein sequence ID" value="CAI9574914.1"/>
    <property type="molecule type" value="Genomic_DNA"/>
</dbReference>
<evidence type="ECO:0000313" key="1">
    <source>
        <dbReference type="EMBL" id="CAI9574914.1"/>
    </source>
</evidence>
<organism evidence="1 2">
    <name type="scientific">Staurois parvus</name>
    <dbReference type="NCBI Taxonomy" id="386267"/>
    <lineage>
        <taxon>Eukaryota</taxon>
        <taxon>Metazoa</taxon>
        <taxon>Chordata</taxon>
        <taxon>Craniata</taxon>
        <taxon>Vertebrata</taxon>
        <taxon>Euteleostomi</taxon>
        <taxon>Amphibia</taxon>
        <taxon>Batrachia</taxon>
        <taxon>Anura</taxon>
        <taxon>Neobatrachia</taxon>
        <taxon>Ranoidea</taxon>
        <taxon>Ranidae</taxon>
        <taxon>Staurois</taxon>
    </lineage>
</organism>
<accession>A0ABN9DQV7</accession>